<evidence type="ECO:0000313" key="2">
    <source>
        <dbReference type="Proteomes" id="UP000814033"/>
    </source>
</evidence>
<keyword evidence="2" id="KW-1185">Reference proteome</keyword>
<protein>
    <submittedName>
        <fullName evidence="1">Het-C-domain-containing protein</fullName>
    </submittedName>
</protein>
<comment type="caution">
    <text evidence="1">The sequence shown here is derived from an EMBL/GenBank/DDBJ whole genome shotgun (WGS) entry which is preliminary data.</text>
</comment>
<proteinExistence type="predicted"/>
<reference evidence="1" key="2">
    <citation type="journal article" date="2022" name="New Phytol.">
        <title>Evolutionary transition to the ectomycorrhizal habit in the genomes of a hyperdiverse lineage of mushroom-forming fungi.</title>
        <authorList>
            <person name="Looney B."/>
            <person name="Miyauchi S."/>
            <person name="Morin E."/>
            <person name="Drula E."/>
            <person name="Courty P.E."/>
            <person name="Kohler A."/>
            <person name="Kuo A."/>
            <person name="LaButti K."/>
            <person name="Pangilinan J."/>
            <person name="Lipzen A."/>
            <person name="Riley R."/>
            <person name="Andreopoulos W."/>
            <person name="He G."/>
            <person name="Johnson J."/>
            <person name="Nolan M."/>
            <person name="Tritt A."/>
            <person name="Barry K.W."/>
            <person name="Grigoriev I.V."/>
            <person name="Nagy L.G."/>
            <person name="Hibbett D."/>
            <person name="Henrissat B."/>
            <person name="Matheny P.B."/>
            <person name="Labbe J."/>
            <person name="Martin F.M."/>
        </authorList>
    </citation>
    <scope>NUCLEOTIDE SEQUENCE</scope>
    <source>
        <strain evidence="1">FP105234-sp</strain>
    </source>
</reference>
<gene>
    <name evidence="1" type="ORF">FA95DRAFT_1557098</name>
</gene>
<name>A0ACB8S0G4_9AGAM</name>
<evidence type="ECO:0000313" key="1">
    <source>
        <dbReference type="EMBL" id="KAI0049298.1"/>
    </source>
</evidence>
<accession>A0ACB8S0G4</accession>
<sequence length="906" mass="99957">MHPFASTLLILTVFLAVAPARVRAFGAGDIPDFSYLNDKAFRHGDIENILTELAKTAGHGAAGAGLLSFAHNLLQSGSGGKKFNKGDVKEVYFGNWLRDYSQAMDIAGLTKLSADTLVLIVAVLGFMTFGFATEEFEVTADRLGVYLPVEHIDNPKGYAEKEGDARRIHPKLRPPVRQEELEIDERTGMKNYMASDNRGWDTSTAHIRRVFRACIGRGRRSGGREGPELFEAYRLLGTGLHTLEDLLAHSNWCEIALRKMGHEQVFCHVGDRVIINTPNGPAPPLVTGTFGGADFLHSLMGEAGDHLSQASVTDLTNKMNEASSSDQDSTISKLKGLLSKLPIGGGNMDEGENLHQQSQSYQFNPDNIAPPEVQQKLWALLKWRDGVFRTVVEQIEKIPGLGDLIDGLTNALNAYVYTILAPWLTPILSQVTGVLGEGSKAVIDSKDQYEVFTNPHASDPSHSLLSKDHFGLILNEPAGKIAQVVVQYSVKLLVNAWFEDRENPDDVINQILEAFHHPYYNTGRSQIQNAMFQELERWLDSTGDERETILNSLTKESVREGKNKRPGSNDETAETPGGAHGEKSQAYGASGQFTAGSDYLSGADGNSGRRNEESRYGQESAYGGSGYGQSEDRQRQSEYDGREESSYGGDYGARQSRRTEGDNPYGHQSSGYGGESRRNEEDRSYGQRQTYDEQESYGGSRNTGYQSGYNPSYQRAENEGYGRQASSGDDEGYGGERQTYGREASYSRQSETRSGYGGGESEYSGGYGRQEEPERRSGYGGGREPYGRSEESGYGQSRSGDGYSEGTYGEGRQEYGRGAGYEETTEELGYGRSKNENDGDYGRREEYEASGYGRSEETGYGRSEETGYERSEERGYGGEQSDETFGAERLNLGRDNEGEEEREYEY</sequence>
<dbReference type="Proteomes" id="UP000814033">
    <property type="component" value="Unassembled WGS sequence"/>
</dbReference>
<organism evidence="1 2">
    <name type="scientific">Auriscalpium vulgare</name>
    <dbReference type="NCBI Taxonomy" id="40419"/>
    <lineage>
        <taxon>Eukaryota</taxon>
        <taxon>Fungi</taxon>
        <taxon>Dikarya</taxon>
        <taxon>Basidiomycota</taxon>
        <taxon>Agaricomycotina</taxon>
        <taxon>Agaricomycetes</taxon>
        <taxon>Russulales</taxon>
        <taxon>Auriscalpiaceae</taxon>
        <taxon>Auriscalpium</taxon>
    </lineage>
</organism>
<reference evidence="1" key="1">
    <citation type="submission" date="2021-02" db="EMBL/GenBank/DDBJ databases">
        <authorList>
            <consortium name="DOE Joint Genome Institute"/>
            <person name="Ahrendt S."/>
            <person name="Looney B.P."/>
            <person name="Miyauchi S."/>
            <person name="Morin E."/>
            <person name="Drula E."/>
            <person name="Courty P.E."/>
            <person name="Chicoki N."/>
            <person name="Fauchery L."/>
            <person name="Kohler A."/>
            <person name="Kuo A."/>
            <person name="Labutti K."/>
            <person name="Pangilinan J."/>
            <person name="Lipzen A."/>
            <person name="Riley R."/>
            <person name="Andreopoulos W."/>
            <person name="He G."/>
            <person name="Johnson J."/>
            <person name="Barry K.W."/>
            <person name="Grigoriev I.V."/>
            <person name="Nagy L."/>
            <person name="Hibbett D."/>
            <person name="Henrissat B."/>
            <person name="Matheny P.B."/>
            <person name="Labbe J."/>
            <person name="Martin F."/>
        </authorList>
    </citation>
    <scope>NUCLEOTIDE SEQUENCE</scope>
    <source>
        <strain evidence="1">FP105234-sp</strain>
    </source>
</reference>
<dbReference type="EMBL" id="MU275875">
    <property type="protein sequence ID" value="KAI0049298.1"/>
    <property type="molecule type" value="Genomic_DNA"/>
</dbReference>